<dbReference type="Proteomes" id="UP000315783">
    <property type="component" value="Unassembled WGS sequence"/>
</dbReference>
<reference evidence="1 2" key="1">
    <citation type="journal article" date="2019" name="Appl. Microbiol. Biotechnol.">
        <title>Genome sequence of Isaria javanica and comparative genome analysis insights into family S53 peptidase evolution in fungal entomopathogens.</title>
        <authorList>
            <person name="Lin R."/>
            <person name="Zhang X."/>
            <person name="Xin B."/>
            <person name="Zou M."/>
            <person name="Gao Y."/>
            <person name="Qin F."/>
            <person name="Hu Q."/>
            <person name="Xie B."/>
            <person name="Cheng X."/>
        </authorList>
    </citation>
    <scope>NUCLEOTIDE SEQUENCE [LARGE SCALE GENOMIC DNA]</scope>
    <source>
        <strain evidence="1 2">IJ1G</strain>
    </source>
</reference>
<name>A0A545UL51_9HYPO</name>
<accession>A0A545UL51</accession>
<organism evidence="1 2">
    <name type="scientific">Cordyceps javanica</name>
    <dbReference type="NCBI Taxonomy" id="43265"/>
    <lineage>
        <taxon>Eukaryota</taxon>
        <taxon>Fungi</taxon>
        <taxon>Dikarya</taxon>
        <taxon>Ascomycota</taxon>
        <taxon>Pezizomycotina</taxon>
        <taxon>Sordariomycetes</taxon>
        <taxon>Hypocreomycetidae</taxon>
        <taxon>Hypocreales</taxon>
        <taxon>Cordycipitaceae</taxon>
        <taxon>Cordyceps</taxon>
    </lineage>
</organism>
<keyword evidence="2" id="KW-1185">Reference proteome</keyword>
<evidence type="ECO:0000313" key="2">
    <source>
        <dbReference type="Proteomes" id="UP000315783"/>
    </source>
</evidence>
<dbReference type="AlphaFoldDB" id="A0A545UL51"/>
<dbReference type="EMBL" id="SPUK01000032">
    <property type="protein sequence ID" value="TQV90191.1"/>
    <property type="molecule type" value="Genomic_DNA"/>
</dbReference>
<protein>
    <submittedName>
        <fullName evidence="1">Uncharacterized protein</fullName>
    </submittedName>
</protein>
<gene>
    <name evidence="1" type="ORF">IF1G_11142</name>
</gene>
<proteinExistence type="predicted"/>
<evidence type="ECO:0000313" key="1">
    <source>
        <dbReference type="EMBL" id="TQV90191.1"/>
    </source>
</evidence>
<comment type="caution">
    <text evidence="1">The sequence shown here is derived from an EMBL/GenBank/DDBJ whole genome shotgun (WGS) entry which is preliminary data.</text>
</comment>
<sequence length="114" mass="12487">MSVKSDRILMVSEEITEKNKTKTDISACVCSGAHATHMRQQTDANNGNNPHCKVLEFNGLPAWSPRPLFESCMELEKEEMNLLRPVRNGDGCAAGPCLSTPACNDTPNGMRLSH</sequence>